<gene>
    <name evidence="5" type="ORF">WMO37_02720</name>
</gene>
<name>A0ABV1H2M0_9FIRM</name>
<keyword evidence="1" id="KW-0805">Transcription regulation</keyword>
<feature type="domain" description="HTH araC/xylS-type" evidence="4">
    <location>
        <begin position="290"/>
        <end position="389"/>
    </location>
</feature>
<dbReference type="InterPro" id="IPR009057">
    <property type="entry name" value="Homeodomain-like_sf"/>
</dbReference>
<dbReference type="EMBL" id="JBBMFS010000002">
    <property type="protein sequence ID" value="MEQ2553926.1"/>
    <property type="molecule type" value="Genomic_DNA"/>
</dbReference>
<dbReference type="PANTHER" id="PTHR43280:SF2">
    <property type="entry name" value="HTH-TYPE TRANSCRIPTIONAL REGULATOR EXSA"/>
    <property type="match status" value="1"/>
</dbReference>
<dbReference type="InterPro" id="IPR018060">
    <property type="entry name" value="HTH_AraC"/>
</dbReference>
<evidence type="ECO:0000256" key="2">
    <source>
        <dbReference type="ARBA" id="ARBA00023125"/>
    </source>
</evidence>
<dbReference type="PROSITE" id="PS01124">
    <property type="entry name" value="HTH_ARAC_FAMILY_2"/>
    <property type="match status" value="1"/>
</dbReference>
<dbReference type="PANTHER" id="PTHR43280">
    <property type="entry name" value="ARAC-FAMILY TRANSCRIPTIONAL REGULATOR"/>
    <property type="match status" value="1"/>
</dbReference>
<keyword evidence="6" id="KW-1185">Reference proteome</keyword>
<reference evidence="5" key="1">
    <citation type="submission" date="2024-03" db="EMBL/GenBank/DDBJ databases">
        <title>Human intestinal bacterial collection.</title>
        <authorList>
            <person name="Pauvert C."/>
            <person name="Hitch T.C.A."/>
            <person name="Clavel T."/>
        </authorList>
    </citation>
    <scope>NUCLEOTIDE SEQUENCE [LARGE SCALE GENOMIC DNA]</scope>
    <source>
        <strain evidence="5">CLA-AA-H89B</strain>
    </source>
</reference>
<evidence type="ECO:0000313" key="6">
    <source>
        <dbReference type="Proteomes" id="UP001546774"/>
    </source>
</evidence>
<dbReference type="SMART" id="SM00342">
    <property type="entry name" value="HTH_ARAC"/>
    <property type="match status" value="1"/>
</dbReference>
<proteinExistence type="predicted"/>
<comment type="caution">
    <text evidence="5">The sequence shown here is derived from an EMBL/GenBank/DDBJ whole genome shotgun (WGS) entry which is preliminary data.</text>
</comment>
<sequence>MNEQLLIYGILHEAFTRTSYAPEPETADLLHLRFPYPFFCIAAFSLSGTYKAETDSYRRTLVSIIPKYTAGLAEFPTFFYRTENHEFLLLFNYPEEFEPDIYIKQSYEYFKQRHNCTVFWGISRPCVSLSEFIFAKKEALTALSFSLTDSHDDITVYSDQLFFTAGNADRCFYPQTAADLLIKGIKTNNIDLIRFILTVLEDENTRLRSFSPGQMIAGQMLALHNAVTATFWSLNPVKYGFSEQLFAFQQEIISCQGDFEYYFSHLHDLCLSVSSVLAGQRVSKKKELVQETADFILQNYADANLNLSGTAQHFQVSEGYLSSIFKEYAGICFAEYLEKCRIEKSCVLLSDTASTIEQIAEDVGYNSVYSYRRAFKRLFHISPSAYREQKLP</sequence>
<organism evidence="5 6">
    <name type="scientific">Lachnospira intestinalis</name>
    <dbReference type="NCBI Taxonomy" id="3133158"/>
    <lineage>
        <taxon>Bacteria</taxon>
        <taxon>Bacillati</taxon>
        <taxon>Bacillota</taxon>
        <taxon>Clostridia</taxon>
        <taxon>Lachnospirales</taxon>
        <taxon>Lachnospiraceae</taxon>
        <taxon>Lachnospira</taxon>
    </lineage>
</organism>
<evidence type="ECO:0000259" key="4">
    <source>
        <dbReference type="PROSITE" id="PS01124"/>
    </source>
</evidence>
<dbReference type="Gene3D" id="1.10.10.60">
    <property type="entry name" value="Homeodomain-like"/>
    <property type="match status" value="2"/>
</dbReference>
<keyword evidence="2" id="KW-0238">DNA-binding</keyword>
<dbReference type="SUPFAM" id="SSF46689">
    <property type="entry name" value="Homeodomain-like"/>
    <property type="match status" value="1"/>
</dbReference>
<dbReference type="Pfam" id="PF12833">
    <property type="entry name" value="HTH_18"/>
    <property type="match status" value="1"/>
</dbReference>
<evidence type="ECO:0000256" key="3">
    <source>
        <dbReference type="ARBA" id="ARBA00023163"/>
    </source>
</evidence>
<evidence type="ECO:0000313" key="5">
    <source>
        <dbReference type="EMBL" id="MEQ2553926.1"/>
    </source>
</evidence>
<dbReference type="Proteomes" id="UP001546774">
    <property type="component" value="Unassembled WGS sequence"/>
</dbReference>
<evidence type="ECO:0000256" key="1">
    <source>
        <dbReference type="ARBA" id="ARBA00023015"/>
    </source>
</evidence>
<accession>A0ABV1H2M0</accession>
<protein>
    <submittedName>
        <fullName evidence="5">Helix-turn-helix transcriptional regulator</fullName>
    </submittedName>
</protein>
<keyword evidence="3" id="KW-0804">Transcription</keyword>